<comment type="caution">
    <text evidence="1">The sequence shown here is derived from an EMBL/GenBank/DDBJ whole genome shotgun (WGS) entry which is preliminary data.</text>
</comment>
<dbReference type="InterPro" id="IPR010982">
    <property type="entry name" value="Lambda_DNA-bd_dom_sf"/>
</dbReference>
<name>A0A4E0QSY5_9GAMM</name>
<evidence type="ECO:0008006" key="3">
    <source>
        <dbReference type="Google" id="ProtNLM"/>
    </source>
</evidence>
<accession>A0A4E0QSY5</accession>
<organism evidence="1 2">
    <name type="scientific">Candidatus Thiomargarita nelsonii</name>
    <dbReference type="NCBI Taxonomy" id="1003181"/>
    <lineage>
        <taxon>Bacteria</taxon>
        <taxon>Pseudomonadati</taxon>
        <taxon>Pseudomonadota</taxon>
        <taxon>Gammaproteobacteria</taxon>
        <taxon>Thiotrichales</taxon>
        <taxon>Thiotrichaceae</taxon>
        <taxon>Thiomargarita</taxon>
    </lineage>
</organism>
<dbReference type="Gene3D" id="1.10.260.40">
    <property type="entry name" value="lambda repressor-like DNA-binding domains"/>
    <property type="match status" value="1"/>
</dbReference>
<gene>
    <name evidence="1" type="ORF">PN36_00995</name>
</gene>
<proteinExistence type="predicted"/>
<dbReference type="GO" id="GO:0003677">
    <property type="term" value="F:DNA binding"/>
    <property type="evidence" value="ECO:0007669"/>
    <property type="project" value="InterPro"/>
</dbReference>
<reference evidence="1 2" key="1">
    <citation type="journal article" date="2016" name="Front. Microbiol.">
        <title>Single-Cell (Meta-)Genomics of a Dimorphic Candidatus Thiomargarita nelsonii Reveals Genomic Plasticity.</title>
        <authorList>
            <person name="Flood B.E."/>
            <person name="Fliss P."/>
            <person name="Jones D.S."/>
            <person name="Dick G.J."/>
            <person name="Jain S."/>
            <person name="Kaster A.K."/>
            <person name="Winkel M."/>
            <person name="Mussmann M."/>
            <person name="Bailey J."/>
        </authorList>
    </citation>
    <scope>NUCLEOTIDE SEQUENCE [LARGE SCALE GENOMIC DNA]</scope>
    <source>
        <strain evidence="1">Hydrate Ridge</strain>
    </source>
</reference>
<evidence type="ECO:0000313" key="2">
    <source>
        <dbReference type="Proteomes" id="UP000030428"/>
    </source>
</evidence>
<evidence type="ECO:0000313" key="1">
    <source>
        <dbReference type="EMBL" id="TGO03733.1"/>
    </source>
</evidence>
<dbReference type="SUPFAM" id="SSF47413">
    <property type="entry name" value="lambda repressor-like DNA-binding domains"/>
    <property type="match status" value="1"/>
</dbReference>
<dbReference type="AlphaFoldDB" id="A0A4E0QSY5"/>
<sequence length="134" mass="15498">MFLQFEPITEDLTQLLLACYSPISSDIELEDRMKILDELFGYAKTEDDLPALFAHMITDRVYEYEQKHLEIPSVKPSEALAFFMQEREIKPKDLSEIAPQNVTSEILNDKRKMTVEQIKGFAKFFGVPETTFLG</sequence>
<protein>
    <recommendedName>
        <fullName evidence="3">Transcriptional regulator</fullName>
    </recommendedName>
</protein>
<dbReference type="Proteomes" id="UP000030428">
    <property type="component" value="Unassembled WGS sequence"/>
</dbReference>
<keyword evidence="2" id="KW-1185">Reference proteome</keyword>
<dbReference type="EMBL" id="JSZA02000003">
    <property type="protein sequence ID" value="TGO03733.1"/>
    <property type="molecule type" value="Genomic_DNA"/>
</dbReference>